<dbReference type="InterPro" id="IPR002898">
    <property type="entry name" value="MotA_ExbB_proton_chnl"/>
</dbReference>
<keyword evidence="6" id="KW-0813">Transport</keyword>
<keyword evidence="6" id="KW-0653">Protein transport</keyword>
<name>A0A126QQS6_9BACT</name>
<comment type="similarity">
    <text evidence="6">Belongs to the exbB/tolQ family.</text>
</comment>
<evidence type="ECO:0000259" key="8">
    <source>
        <dbReference type="Pfam" id="PF01618"/>
    </source>
</evidence>
<reference evidence="10 12" key="2">
    <citation type="submission" date="2019-03" db="EMBL/GenBank/DDBJ databases">
        <title>Genomic Encyclopedia of Type Strains, Phase IV (KMG-IV): sequencing the most valuable type-strain genomes for metagenomic binning, comparative biology and taxonomic classification.</title>
        <authorList>
            <person name="Goeker M."/>
        </authorList>
    </citation>
    <scope>NUCLEOTIDE SEQUENCE [LARGE SCALE GENOMIC DNA]</scope>
    <source>
        <strain evidence="10 12">DSM 101483</strain>
    </source>
</reference>
<evidence type="ECO:0000256" key="4">
    <source>
        <dbReference type="ARBA" id="ARBA00022989"/>
    </source>
</evidence>
<feature type="transmembrane region" description="Helical" evidence="7">
    <location>
        <begin position="178"/>
        <end position="202"/>
    </location>
</feature>
<dbReference type="Proteomes" id="UP000055611">
    <property type="component" value="Chromosome"/>
</dbReference>
<dbReference type="EMBL" id="CP014206">
    <property type="protein sequence ID" value="AMK12098.1"/>
    <property type="molecule type" value="Genomic_DNA"/>
</dbReference>
<dbReference type="GO" id="GO:0015031">
    <property type="term" value="P:protein transport"/>
    <property type="evidence" value="ECO:0007669"/>
    <property type="project" value="UniProtKB-KW"/>
</dbReference>
<keyword evidence="4 7" id="KW-1133">Transmembrane helix</keyword>
<dbReference type="InterPro" id="IPR047055">
    <property type="entry name" value="MotA-like"/>
</dbReference>
<evidence type="ECO:0000256" key="7">
    <source>
        <dbReference type="SAM" id="Phobius"/>
    </source>
</evidence>
<reference evidence="9 11" key="1">
    <citation type="journal article" date="2016" name="Front. Microbiol.">
        <title>Genome Sequence of the Piezophilic, Mesophilic Sulfate-Reducing Bacterium Desulfovibrio indicus J2T.</title>
        <authorList>
            <person name="Cao J."/>
            <person name="Maignien L."/>
            <person name="Shao Z."/>
            <person name="Alain K."/>
            <person name="Jebbar M."/>
        </authorList>
    </citation>
    <scope>NUCLEOTIDE SEQUENCE [LARGE SCALE GENOMIC DNA]</scope>
    <source>
        <strain evidence="9 11">J2</strain>
    </source>
</reference>
<keyword evidence="9" id="KW-0282">Flagellum</keyword>
<evidence type="ECO:0000313" key="12">
    <source>
        <dbReference type="Proteomes" id="UP000295506"/>
    </source>
</evidence>
<evidence type="ECO:0000313" key="9">
    <source>
        <dbReference type="EMBL" id="AMK12098.1"/>
    </source>
</evidence>
<dbReference type="OrthoDB" id="9806929at2"/>
<dbReference type="Proteomes" id="UP000295506">
    <property type="component" value="Unassembled WGS sequence"/>
</dbReference>
<feature type="domain" description="MotA/TolQ/ExbB proton channel" evidence="8">
    <location>
        <begin position="99"/>
        <end position="215"/>
    </location>
</feature>
<proteinExistence type="inferred from homology"/>
<feature type="transmembrane region" description="Helical" evidence="7">
    <location>
        <begin position="28"/>
        <end position="50"/>
    </location>
</feature>
<dbReference type="PANTHER" id="PTHR30433:SF2">
    <property type="entry name" value="MOTILITY PROTEIN A"/>
    <property type="match status" value="1"/>
</dbReference>
<dbReference type="PANTHER" id="PTHR30433">
    <property type="entry name" value="CHEMOTAXIS PROTEIN MOTA"/>
    <property type="match status" value="1"/>
</dbReference>
<accession>A0A126QQS6</accession>
<evidence type="ECO:0000256" key="5">
    <source>
        <dbReference type="ARBA" id="ARBA00023136"/>
    </source>
</evidence>
<evidence type="ECO:0000313" key="10">
    <source>
        <dbReference type="EMBL" id="TDT88699.1"/>
    </source>
</evidence>
<evidence type="ECO:0000256" key="6">
    <source>
        <dbReference type="RuleBase" id="RU004057"/>
    </source>
</evidence>
<dbReference type="RefSeq" id="WP_066805100.1">
    <property type="nucleotide sequence ID" value="NZ_CP014206.1"/>
</dbReference>
<keyword evidence="2" id="KW-1003">Cell membrane</keyword>
<dbReference type="KEGG" id="dej:AWY79_13755"/>
<feature type="transmembrane region" description="Helical" evidence="7">
    <location>
        <begin position="142"/>
        <end position="166"/>
    </location>
</feature>
<dbReference type="Pfam" id="PF01618">
    <property type="entry name" value="MotA_ExbB"/>
    <property type="match status" value="1"/>
</dbReference>
<keyword evidence="9" id="KW-0969">Cilium</keyword>
<evidence type="ECO:0000313" key="11">
    <source>
        <dbReference type="Proteomes" id="UP000055611"/>
    </source>
</evidence>
<organism evidence="10 12">
    <name type="scientific">Pseudodesulfovibrio indicus</name>
    <dbReference type="NCBI Taxonomy" id="1716143"/>
    <lineage>
        <taxon>Bacteria</taxon>
        <taxon>Pseudomonadati</taxon>
        <taxon>Thermodesulfobacteriota</taxon>
        <taxon>Desulfovibrionia</taxon>
        <taxon>Desulfovibrionales</taxon>
        <taxon>Desulfovibrionaceae</taxon>
    </lineage>
</organism>
<sequence>MDIVTLLGLAVGLSLIIGAIIIGGAVDVFINVPGMMIVVGGTLASILVAFPFEEIIQAFRAAFKMFVGRKSRVRDVVNIMVKVAEISRREGLIALENVQTENMVLKKSCQLIADNADPSLIRTTLTIEINSMRRRHQVAQDVFKRLAALAPSFGMMGTLIGLVQMLSQLDDPKSIGPAMAVALLTTFYGSAMSTLFFIPIAAKLKARTLQEQLHLEVIFEGAKSILENNNPRLVYEKLSSFLAPVERETQR</sequence>
<evidence type="ECO:0000256" key="2">
    <source>
        <dbReference type="ARBA" id="ARBA00022475"/>
    </source>
</evidence>
<dbReference type="GO" id="GO:0005886">
    <property type="term" value="C:plasma membrane"/>
    <property type="evidence" value="ECO:0007669"/>
    <property type="project" value="UniProtKB-SubCell"/>
</dbReference>
<keyword evidence="11" id="KW-1185">Reference proteome</keyword>
<comment type="subcellular location">
    <subcellularLocation>
        <location evidence="1">Cell membrane</location>
        <topology evidence="1">Multi-pass membrane protein</topology>
    </subcellularLocation>
    <subcellularLocation>
        <location evidence="6">Membrane</location>
        <topology evidence="6">Multi-pass membrane protein</topology>
    </subcellularLocation>
</comment>
<evidence type="ECO:0000256" key="1">
    <source>
        <dbReference type="ARBA" id="ARBA00004651"/>
    </source>
</evidence>
<dbReference type="GO" id="GO:0006935">
    <property type="term" value="P:chemotaxis"/>
    <property type="evidence" value="ECO:0007669"/>
    <property type="project" value="InterPro"/>
</dbReference>
<dbReference type="AlphaFoldDB" id="A0A126QQS6"/>
<gene>
    <name evidence="9" type="ORF">AWY79_13755</name>
    <name evidence="10" type="ORF">EDC59_105100</name>
</gene>
<protein>
    <submittedName>
        <fullName evidence="10">Chemotaxis protein MotA</fullName>
    </submittedName>
    <submittedName>
        <fullName evidence="9">Flagellar motor protein MotP</fullName>
    </submittedName>
</protein>
<dbReference type="GO" id="GO:0071978">
    <property type="term" value="P:bacterial-type flagellum-dependent swarming motility"/>
    <property type="evidence" value="ECO:0007669"/>
    <property type="project" value="InterPro"/>
</dbReference>
<keyword evidence="9" id="KW-0966">Cell projection</keyword>
<keyword evidence="5 7" id="KW-0472">Membrane</keyword>
<keyword evidence="3 7" id="KW-0812">Transmembrane</keyword>
<evidence type="ECO:0000256" key="3">
    <source>
        <dbReference type="ARBA" id="ARBA00022692"/>
    </source>
</evidence>
<dbReference type="EMBL" id="SOBK01000005">
    <property type="protein sequence ID" value="TDT88699.1"/>
    <property type="molecule type" value="Genomic_DNA"/>
</dbReference>